<comment type="catalytic activity">
    <reaction evidence="1 10">
        <text>1-(5-phospho-beta-D-ribosyl)-ATP + H2O = 1-(5-phospho-beta-D-ribosyl)-5'-AMP + diphosphate + H(+)</text>
        <dbReference type="Rhea" id="RHEA:22828"/>
        <dbReference type="ChEBI" id="CHEBI:15377"/>
        <dbReference type="ChEBI" id="CHEBI:15378"/>
        <dbReference type="ChEBI" id="CHEBI:33019"/>
        <dbReference type="ChEBI" id="CHEBI:59457"/>
        <dbReference type="ChEBI" id="CHEBI:73183"/>
        <dbReference type="EC" id="3.6.1.31"/>
    </reaction>
</comment>
<evidence type="ECO:0000256" key="4">
    <source>
        <dbReference type="ARBA" id="ARBA00022490"/>
    </source>
</evidence>
<dbReference type="HAMAP" id="MF_01020">
    <property type="entry name" value="HisE"/>
    <property type="match status" value="1"/>
</dbReference>
<keyword evidence="7 10" id="KW-0378">Hydrolase</keyword>
<dbReference type="PANTHER" id="PTHR42945">
    <property type="entry name" value="HISTIDINE BIOSYNTHESIS BIFUNCTIONAL PROTEIN"/>
    <property type="match status" value="1"/>
</dbReference>
<keyword evidence="8 10" id="KW-0067">ATP-binding</keyword>
<evidence type="ECO:0000256" key="7">
    <source>
        <dbReference type="ARBA" id="ARBA00022801"/>
    </source>
</evidence>
<sequence>MEKVLKSLFETIENRKQSPLQGSYTNYLLTKGADKILKKIGEECTEVVIAAKNDNKEEIVKEMVDVLYHCFVLLVAKNISLEEIEKEVRERTGKISKTEERKEIDTL</sequence>
<dbReference type="EMBL" id="FMIK01000019">
    <property type="protein sequence ID" value="SCL88111.1"/>
    <property type="molecule type" value="Genomic_DNA"/>
</dbReference>
<name>A0AAX2CEX9_9BACI</name>
<dbReference type="NCBIfam" id="TIGR03188">
    <property type="entry name" value="histidine_hisI"/>
    <property type="match status" value="1"/>
</dbReference>
<comment type="caution">
    <text evidence="11">The sequence shown here is derived from an EMBL/GenBank/DDBJ whole genome shotgun (WGS) entry which is preliminary data.</text>
</comment>
<accession>A0AAX2CEX9</accession>
<evidence type="ECO:0000256" key="6">
    <source>
        <dbReference type="ARBA" id="ARBA00022741"/>
    </source>
</evidence>
<comment type="subcellular location">
    <subcellularLocation>
        <location evidence="2 10">Cytoplasm</location>
    </subcellularLocation>
</comment>
<dbReference type="Proteomes" id="UP000242164">
    <property type="component" value="Unassembled WGS sequence"/>
</dbReference>
<dbReference type="EC" id="3.6.1.31" evidence="10"/>
<dbReference type="SMR" id="A0AAX2CEX9"/>
<keyword evidence="6 10" id="KW-0547">Nucleotide-binding</keyword>
<evidence type="ECO:0000256" key="2">
    <source>
        <dbReference type="ARBA" id="ARBA00004496"/>
    </source>
</evidence>
<evidence type="ECO:0000313" key="12">
    <source>
        <dbReference type="Proteomes" id="UP000242164"/>
    </source>
</evidence>
<dbReference type="InterPro" id="IPR008179">
    <property type="entry name" value="HisE"/>
</dbReference>
<dbReference type="PANTHER" id="PTHR42945:SF9">
    <property type="entry name" value="HISTIDINE BIOSYNTHESIS BIFUNCTIONAL PROTEIN HISIE"/>
    <property type="match status" value="1"/>
</dbReference>
<dbReference type="GO" id="GO:0005524">
    <property type="term" value="F:ATP binding"/>
    <property type="evidence" value="ECO:0007669"/>
    <property type="project" value="UniProtKB-KW"/>
</dbReference>
<organism evidence="11 12">
    <name type="scientific">Bacillus cytotoxicus</name>
    <dbReference type="NCBI Taxonomy" id="580165"/>
    <lineage>
        <taxon>Bacteria</taxon>
        <taxon>Bacillati</taxon>
        <taxon>Bacillota</taxon>
        <taxon>Bacilli</taxon>
        <taxon>Bacillales</taxon>
        <taxon>Bacillaceae</taxon>
        <taxon>Bacillus</taxon>
        <taxon>Bacillus cereus group</taxon>
    </lineage>
</organism>
<evidence type="ECO:0000256" key="9">
    <source>
        <dbReference type="ARBA" id="ARBA00023102"/>
    </source>
</evidence>
<comment type="similarity">
    <text evidence="10">Belongs to the PRA-PH family.</text>
</comment>
<protein>
    <recommendedName>
        <fullName evidence="10">Phosphoribosyl-ATP pyrophosphatase</fullName>
        <shortName evidence="10">PRA-PH</shortName>
        <ecNumber evidence="10">3.6.1.31</ecNumber>
    </recommendedName>
</protein>
<keyword evidence="4 10" id="KW-0963">Cytoplasm</keyword>
<dbReference type="RefSeq" id="WP_011984213.1">
    <property type="nucleotide sequence ID" value="NZ_CP024096.1"/>
</dbReference>
<dbReference type="Gene3D" id="1.10.287.1080">
    <property type="entry name" value="MazG-like"/>
    <property type="match status" value="1"/>
</dbReference>
<evidence type="ECO:0000256" key="8">
    <source>
        <dbReference type="ARBA" id="ARBA00022840"/>
    </source>
</evidence>
<dbReference type="Pfam" id="PF01503">
    <property type="entry name" value="PRA-PH"/>
    <property type="match status" value="1"/>
</dbReference>
<dbReference type="CDD" id="cd11534">
    <property type="entry name" value="NTP-PPase_HisIE_like"/>
    <property type="match status" value="1"/>
</dbReference>
<dbReference type="GO" id="GO:0005737">
    <property type="term" value="C:cytoplasm"/>
    <property type="evidence" value="ECO:0007669"/>
    <property type="project" value="UniProtKB-SubCell"/>
</dbReference>
<keyword evidence="5 10" id="KW-0028">Amino-acid biosynthesis</keyword>
<evidence type="ECO:0000313" key="11">
    <source>
        <dbReference type="EMBL" id="SCL88111.1"/>
    </source>
</evidence>
<evidence type="ECO:0000256" key="3">
    <source>
        <dbReference type="ARBA" id="ARBA00005204"/>
    </source>
</evidence>
<dbReference type="SUPFAM" id="SSF101386">
    <property type="entry name" value="all-alpha NTP pyrophosphatases"/>
    <property type="match status" value="1"/>
</dbReference>
<dbReference type="GeneID" id="33896491"/>
<dbReference type="AlphaFoldDB" id="A0AAX2CEX9"/>
<dbReference type="GO" id="GO:0004636">
    <property type="term" value="F:phosphoribosyl-ATP diphosphatase activity"/>
    <property type="evidence" value="ECO:0007669"/>
    <property type="project" value="UniProtKB-UniRule"/>
</dbReference>
<evidence type="ECO:0000256" key="10">
    <source>
        <dbReference type="HAMAP-Rule" id="MF_01020"/>
    </source>
</evidence>
<dbReference type="FunFam" id="1.10.287.1080:FF:000002">
    <property type="entry name" value="Histidine biosynthesis bifunctional protein HisIE"/>
    <property type="match status" value="1"/>
</dbReference>
<keyword evidence="9 10" id="KW-0368">Histidine biosynthesis</keyword>
<dbReference type="InterPro" id="IPR021130">
    <property type="entry name" value="PRib-ATP_PPHydrolase-like"/>
</dbReference>
<gene>
    <name evidence="10" type="primary">hisE</name>
    <name evidence="11" type="ORF">BCB44BAC_01274</name>
</gene>
<reference evidence="11 12" key="1">
    <citation type="submission" date="2016-08" db="EMBL/GenBank/DDBJ databases">
        <authorList>
            <person name="Loux V."/>
            <person name="Rue O."/>
        </authorList>
    </citation>
    <scope>NUCLEOTIDE SEQUENCE [LARGE SCALE GENOMIC DNA]</scope>
    <source>
        <strain evidence="11 12">AFSSA_08CEB44bac</strain>
    </source>
</reference>
<evidence type="ECO:0000256" key="1">
    <source>
        <dbReference type="ARBA" id="ARBA00001460"/>
    </source>
</evidence>
<comment type="pathway">
    <text evidence="3 10">Amino-acid biosynthesis; L-histidine biosynthesis; L-histidine from 5-phospho-alpha-D-ribose 1-diphosphate: step 2/9.</text>
</comment>
<dbReference type="NCBIfam" id="NF001611">
    <property type="entry name" value="PRK00400.1-3"/>
    <property type="match status" value="1"/>
</dbReference>
<proteinExistence type="inferred from homology"/>
<evidence type="ECO:0000256" key="5">
    <source>
        <dbReference type="ARBA" id="ARBA00022605"/>
    </source>
</evidence>
<dbReference type="GO" id="GO:0000105">
    <property type="term" value="P:L-histidine biosynthetic process"/>
    <property type="evidence" value="ECO:0007669"/>
    <property type="project" value="UniProtKB-UniRule"/>
</dbReference>